<evidence type="ECO:0000256" key="1">
    <source>
        <dbReference type="SAM" id="Phobius"/>
    </source>
</evidence>
<accession>A0A8S5VHR3</accession>
<keyword evidence="1" id="KW-0812">Transmembrane</keyword>
<evidence type="ECO:0000313" key="2">
    <source>
        <dbReference type="EMBL" id="DAG06321.1"/>
    </source>
</evidence>
<feature type="transmembrane region" description="Helical" evidence="1">
    <location>
        <begin position="12"/>
        <end position="31"/>
    </location>
</feature>
<reference evidence="2" key="1">
    <citation type="journal article" date="2021" name="Proc. Natl. Acad. Sci. U.S.A.">
        <title>A Catalog of Tens of Thousands of Viruses from Human Metagenomes Reveals Hidden Associations with Chronic Diseases.</title>
        <authorList>
            <person name="Tisza M.J."/>
            <person name="Buck C.B."/>
        </authorList>
    </citation>
    <scope>NUCLEOTIDE SEQUENCE</scope>
    <source>
        <strain evidence="2">CtC4e1</strain>
    </source>
</reference>
<proteinExistence type="predicted"/>
<organism evidence="2">
    <name type="scientific">Siphoviridae sp. ctC4e1</name>
    <dbReference type="NCBI Taxonomy" id="2825375"/>
    <lineage>
        <taxon>Viruses</taxon>
        <taxon>Duplodnaviria</taxon>
        <taxon>Heunggongvirae</taxon>
        <taxon>Uroviricota</taxon>
        <taxon>Caudoviricetes</taxon>
    </lineage>
</organism>
<protein>
    <submittedName>
        <fullName evidence="2">Uncharacterized protein</fullName>
    </submittedName>
</protein>
<sequence length="174" mass="20034">MPFTELEVQTWTLYTTVVIALVGFFFNIVSLHRTKRAEEDMARPYVNVFVDLFEIKDRQRVYVIKNFGKTPAYITDITVIGNLGIYNQHNFKSLVGSMIAPGQKFTSNIEDDFKGSSKITISYRDNNRKVYQDTFTLDTNIGLTMSYTLNESNKTDEIPSTIRQSTMALLRAFR</sequence>
<keyword evidence="1" id="KW-1133">Transmembrane helix</keyword>
<dbReference type="EMBL" id="BK016269">
    <property type="protein sequence ID" value="DAG06321.1"/>
    <property type="molecule type" value="Genomic_DNA"/>
</dbReference>
<name>A0A8S5VHR3_9CAUD</name>
<keyword evidence="1" id="KW-0472">Membrane</keyword>